<sequence>MNLVLARACTNTCPYCFESGEREKGKAGLVSMENVMKLAVWARQSQLPYLSLLGGEPFLHPELPAIVTLFRKTSPGTGLRILTGGIFKNRLLEAINPEDAGIIFNVNEPRDYRNPKHFDKVINNIETAIRRGFRVILGFNVWRPDFDPMFMPELAHRLGRTNFRWTIANPQRNFPSSVVSPEQFGETADRCFEMLQEAARLKIEGLLDCPLPMCFFTDAQLGWIGQYHNSIASRMGACEPVMDVTPELEAVRCFALSDTQRVKVTDFGSEQEMSDWFRLNTDYQLLNSGIFPHCVDCPHFQSGRCFGGCLAWHQDKITEGAEPPGTALAVAMQTLLDAGQPEAALEKYESTGFWARTVVPMIVAAMAATELKRWDLVVRYATEAHDQTTEPDIKAVASQLLAGVPTGRFEAADDDDDVPPFVVCS</sequence>
<organism evidence="6 7">
    <name type="scientific">Candidatus Dehalogenimonas loeffleri</name>
    <dbReference type="NCBI Taxonomy" id="3127115"/>
    <lineage>
        <taxon>Bacteria</taxon>
        <taxon>Bacillati</taxon>
        <taxon>Chloroflexota</taxon>
        <taxon>Dehalococcoidia</taxon>
        <taxon>Dehalococcoidales</taxon>
        <taxon>Dehalococcoidaceae</taxon>
        <taxon>Dehalogenimonas</taxon>
    </lineage>
</organism>
<evidence type="ECO:0000256" key="4">
    <source>
        <dbReference type="ARBA" id="ARBA00023014"/>
    </source>
</evidence>
<dbReference type="SUPFAM" id="SSF102114">
    <property type="entry name" value="Radical SAM enzymes"/>
    <property type="match status" value="1"/>
</dbReference>
<keyword evidence="4" id="KW-0411">Iron-sulfur</keyword>
<dbReference type="InterPro" id="IPR058240">
    <property type="entry name" value="rSAM_sf"/>
</dbReference>
<dbReference type="PROSITE" id="PS51918">
    <property type="entry name" value="RADICAL_SAM"/>
    <property type="match status" value="1"/>
</dbReference>
<feature type="domain" description="Radical SAM core" evidence="5">
    <location>
        <begin position="1"/>
        <end position="204"/>
    </location>
</feature>
<evidence type="ECO:0000256" key="2">
    <source>
        <dbReference type="ARBA" id="ARBA00022723"/>
    </source>
</evidence>
<dbReference type="RefSeq" id="WP_338737059.1">
    <property type="nucleotide sequence ID" value="NZ_CP146612.1"/>
</dbReference>
<accession>A0ABZ2J958</accession>
<keyword evidence="3" id="KW-0408">Iron</keyword>
<dbReference type="EMBL" id="CP146612">
    <property type="protein sequence ID" value="WWX24930.1"/>
    <property type="molecule type" value="Genomic_DNA"/>
</dbReference>
<protein>
    <submittedName>
        <fullName evidence="6">Radical SAM protein</fullName>
    </submittedName>
</protein>
<dbReference type="CDD" id="cd01335">
    <property type="entry name" value="Radical_SAM"/>
    <property type="match status" value="1"/>
</dbReference>
<dbReference type="InterPro" id="IPR050377">
    <property type="entry name" value="Radical_SAM_PqqE_MftC-like"/>
</dbReference>
<dbReference type="InterPro" id="IPR013785">
    <property type="entry name" value="Aldolase_TIM"/>
</dbReference>
<dbReference type="SFLD" id="SFLDS00029">
    <property type="entry name" value="Radical_SAM"/>
    <property type="match status" value="1"/>
</dbReference>
<evidence type="ECO:0000313" key="7">
    <source>
        <dbReference type="Proteomes" id="UP001375370"/>
    </source>
</evidence>
<evidence type="ECO:0000313" key="6">
    <source>
        <dbReference type="EMBL" id="WWX24930.1"/>
    </source>
</evidence>
<keyword evidence="2" id="KW-0479">Metal-binding</keyword>
<dbReference type="PANTHER" id="PTHR11228:SF7">
    <property type="entry name" value="PQQA PEPTIDE CYCLASE"/>
    <property type="match status" value="1"/>
</dbReference>
<keyword evidence="1" id="KW-0949">S-adenosyl-L-methionine</keyword>
<keyword evidence="7" id="KW-1185">Reference proteome</keyword>
<dbReference type="Gene3D" id="3.20.20.70">
    <property type="entry name" value="Aldolase class I"/>
    <property type="match status" value="1"/>
</dbReference>
<reference evidence="6 7" key="1">
    <citation type="submission" date="2024-03" db="EMBL/GenBank/DDBJ databases">
        <title>A Dehalogenimonas Isolated from Estuarine Sediments Dihaloeliminates Chlorinated Alkanes.</title>
        <authorList>
            <person name="Yang Y."/>
            <person name="Wang H."/>
        </authorList>
    </citation>
    <scope>NUCLEOTIDE SEQUENCE [LARGE SCALE GENOMIC DNA]</scope>
    <source>
        <strain evidence="6 7">W</strain>
    </source>
</reference>
<evidence type="ECO:0000256" key="1">
    <source>
        <dbReference type="ARBA" id="ARBA00022691"/>
    </source>
</evidence>
<dbReference type="PANTHER" id="PTHR11228">
    <property type="entry name" value="RADICAL SAM DOMAIN PROTEIN"/>
    <property type="match status" value="1"/>
</dbReference>
<dbReference type="Proteomes" id="UP001375370">
    <property type="component" value="Chromosome"/>
</dbReference>
<dbReference type="Pfam" id="PF04055">
    <property type="entry name" value="Radical_SAM"/>
    <property type="match status" value="1"/>
</dbReference>
<gene>
    <name evidence="6" type="ORF">V8247_06630</name>
</gene>
<evidence type="ECO:0000256" key="3">
    <source>
        <dbReference type="ARBA" id="ARBA00023004"/>
    </source>
</evidence>
<name>A0ABZ2J958_9CHLR</name>
<proteinExistence type="predicted"/>
<dbReference type="InterPro" id="IPR007197">
    <property type="entry name" value="rSAM"/>
</dbReference>
<evidence type="ECO:0000259" key="5">
    <source>
        <dbReference type="PROSITE" id="PS51918"/>
    </source>
</evidence>